<organism evidence="1">
    <name type="scientific">marine sediment metagenome</name>
    <dbReference type="NCBI Taxonomy" id="412755"/>
    <lineage>
        <taxon>unclassified sequences</taxon>
        <taxon>metagenomes</taxon>
        <taxon>ecological metagenomes</taxon>
    </lineage>
</organism>
<reference evidence="1" key="1">
    <citation type="journal article" date="2014" name="Front. Microbiol.">
        <title>High frequency of phylogenetically diverse reductive dehalogenase-homologous genes in deep subseafloor sedimentary metagenomes.</title>
        <authorList>
            <person name="Kawai M."/>
            <person name="Futagami T."/>
            <person name="Toyoda A."/>
            <person name="Takaki Y."/>
            <person name="Nishi S."/>
            <person name="Hori S."/>
            <person name="Arai W."/>
            <person name="Tsubouchi T."/>
            <person name="Morono Y."/>
            <person name="Uchiyama I."/>
            <person name="Ito T."/>
            <person name="Fujiyama A."/>
            <person name="Inagaki F."/>
            <person name="Takami H."/>
        </authorList>
    </citation>
    <scope>NUCLEOTIDE SEQUENCE</scope>
    <source>
        <strain evidence="1">Expedition CK06-06</strain>
    </source>
</reference>
<dbReference type="EMBL" id="BARU01047165">
    <property type="protein sequence ID" value="GAH96980.1"/>
    <property type="molecule type" value="Genomic_DNA"/>
</dbReference>
<comment type="caution">
    <text evidence="1">The sequence shown here is derived from an EMBL/GenBank/DDBJ whole genome shotgun (WGS) entry which is preliminary data.</text>
</comment>
<dbReference type="AlphaFoldDB" id="X1KTN9"/>
<gene>
    <name evidence="1" type="ORF">S03H2_70799</name>
</gene>
<feature type="non-terminal residue" evidence="1">
    <location>
        <position position="40"/>
    </location>
</feature>
<proteinExistence type="predicted"/>
<protein>
    <submittedName>
        <fullName evidence="1">Uncharacterized protein</fullName>
    </submittedName>
</protein>
<sequence length="40" mass="4792">MALKDGDCIKFVKGKYEETLDFHKSEQTEIFNWKQEKLTL</sequence>
<name>X1KTN9_9ZZZZ</name>
<accession>X1KTN9</accession>
<evidence type="ECO:0000313" key="1">
    <source>
        <dbReference type="EMBL" id="GAH96980.1"/>
    </source>
</evidence>